<accession>A0AA49JK37</accession>
<gene>
    <name evidence="2" type="ORF">K4G66_15450</name>
</gene>
<protein>
    <submittedName>
        <fullName evidence="2">Uncharacterized protein</fullName>
    </submittedName>
</protein>
<reference evidence="2" key="2">
    <citation type="journal article" date="2024" name="Antonie Van Leeuwenhoek">
        <title>Roseihalotalea indica gen. nov., sp. nov., a halophilic Bacteroidetes from mesopelagic Southwest Indian Ocean with higher carbohydrate metabolic potential.</title>
        <authorList>
            <person name="Chen B."/>
            <person name="Zhang M."/>
            <person name="Lin D."/>
            <person name="Ye J."/>
            <person name="Tang K."/>
        </authorList>
    </citation>
    <scope>NUCLEOTIDE SEQUENCE</scope>
    <source>
        <strain evidence="2">TK19036</strain>
    </source>
</reference>
<evidence type="ECO:0000256" key="1">
    <source>
        <dbReference type="SAM" id="MobiDB-lite"/>
    </source>
</evidence>
<organism evidence="2">
    <name type="scientific">Roseihalotalea indica</name>
    <dbReference type="NCBI Taxonomy" id="2867963"/>
    <lineage>
        <taxon>Bacteria</taxon>
        <taxon>Pseudomonadati</taxon>
        <taxon>Bacteroidota</taxon>
        <taxon>Cytophagia</taxon>
        <taxon>Cytophagales</taxon>
        <taxon>Catalimonadaceae</taxon>
        <taxon>Roseihalotalea</taxon>
    </lineage>
</organism>
<proteinExistence type="predicted"/>
<reference evidence="2" key="1">
    <citation type="journal article" date="2023" name="Comput. Struct. Biotechnol. J.">
        <title>Discovery of a novel marine Bacteroidetes with a rich repertoire of carbohydrate-active enzymes.</title>
        <authorList>
            <person name="Chen B."/>
            <person name="Liu G."/>
            <person name="Chen Q."/>
            <person name="Wang H."/>
            <person name="Liu L."/>
            <person name="Tang K."/>
        </authorList>
    </citation>
    <scope>NUCLEOTIDE SEQUENCE</scope>
    <source>
        <strain evidence="2">TK19036</strain>
    </source>
</reference>
<evidence type="ECO:0000313" key="2">
    <source>
        <dbReference type="EMBL" id="WKN40089.1"/>
    </source>
</evidence>
<feature type="region of interest" description="Disordered" evidence="1">
    <location>
        <begin position="310"/>
        <end position="333"/>
    </location>
</feature>
<sequence>MKSFKSLFRSQLPMIIVCLLALTFSSSFYQRGEHTKHRDFLFPDSLIVDSLSQINGWGRKVDIYDQSLQLSIGSYIVPEGWKVMQDIATDPYNGSFQRFSLDFIGPQGEFSRMFNSIAYDHGEGREQPWRDTIMHYLQPELDQLVLGDFKPSERMQRNKRVQEQIQSAYHQGMTLTYREADISGHRHGKAYRGTVLISDLTQSSMPTLGMLSVSFAICPEEQFPQMMQTVEAIDTSFQENPLYASCRIQIQEYLAQASYNYLHDDFYRDEKTGELKRWSERRKMINYSLADSSCVCSYLESLRHADHYEPNDSTPYTPSNMSDWVPIEDQNNW</sequence>
<dbReference type="AlphaFoldDB" id="A0AA49JK37"/>
<dbReference type="EMBL" id="CP120682">
    <property type="protein sequence ID" value="WKN40089.1"/>
    <property type="molecule type" value="Genomic_DNA"/>
</dbReference>
<feature type="compositionally biased region" description="Polar residues" evidence="1">
    <location>
        <begin position="311"/>
        <end position="322"/>
    </location>
</feature>
<name>A0AA49JK37_9BACT</name>